<evidence type="ECO:0000256" key="1">
    <source>
        <dbReference type="SAM" id="Coils"/>
    </source>
</evidence>
<feature type="compositionally biased region" description="Low complexity" evidence="2">
    <location>
        <begin position="553"/>
        <end position="565"/>
    </location>
</feature>
<dbReference type="Proteomes" id="UP001219518">
    <property type="component" value="Unassembled WGS sequence"/>
</dbReference>
<dbReference type="AlphaFoldDB" id="A0AAE1LFS4"/>
<feature type="region of interest" description="Disordered" evidence="2">
    <location>
        <begin position="540"/>
        <end position="606"/>
    </location>
</feature>
<reference evidence="4" key="1">
    <citation type="submission" date="2021-07" db="EMBL/GenBank/DDBJ databases">
        <authorList>
            <person name="Catto M.A."/>
            <person name="Jacobson A."/>
            <person name="Kennedy G."/>
            <person name="Labadie P."/>
            <person name="Hunt B.G."/>
            <person name="Srinivasan R."/>
        </authorList>
    </citation>
    <scope>NUCLEOTIDE SEQUENCE</scope>
    <source>
        <strain evidence="4">PL_HMW_Pooled</strain>
        <tissue evidence="4">Head</tissue>
    </source>
</reference>
<dbReference type="SUPFAM" id="SSF50630">
    <property type="entry name" value="Acid proteases"/>
    <property type="match status" value="1"/>
</dbReference>
<feature type="region of interest" description="Disordered" evidence="2">
    <location>
        <begin position="247"/>
        <end position="281"/>
    </location>
</feature>
<sequence>MVEPTMAQLKRELEAAKKSLEDRERELAAKDKDIVSLTAAKLALQEVHKAGDRVSAHLPLFWRDRPVLWFAQAESHFSSSGITQDSKKYHCVVSHLDSSTSAEVEDIILGPSADRTYANLKKALTDRLSDSEQKRIKKLLSEAEMGDQKPSQFLRNLRSLAGSSNAVNETLLKQLWLERLPRTATAILSSHTGLDLNALAAIADSIVECAPDTPLAIRAVRNREEPDVTRLVFNTLQELKQQIASLRMVTPRPNERPSRARSQDRFRDNRNSQSRVRENSRSRLVITEKNSRQGYLIDTGSDVCCFPRRFLPGRKLQETNHVLSAANDSNIKTYGLLPLALNFGLRRNFTWDFIVADVTIPILGSDFLAHYHLLPDCKLKRLVDGQTGVYAQAHTADVVQSSVKVVNCLSRVEALSLKTVDLSELAQAQREDESCGLPTSSSLRPEEVLIPGTDTRLLPTPTSRHSNPSSFVHRDLTKCTHVLLRVDKVRRSLEAPYTGPHRVTRWDESGKTVVLDLKGEPVTVSIDRVKPAYLLAEDAVEVRQPPQPEPETARPAARPASPAGPVLEPGRPPPETQPSHTSPPPQPVLRTRYGRRVRFPDRFIPG</sequence>
<name>A0AAE1LFS4_9NEOP</name>
<comment type="caution">
    <text evidence="4">The sequence shown here is derived from an EMBL/GenBank/DDBJ whole genome shotgun (WGS) entry which is preliminary data.</text>
</comment>
<dbReference type="InterPro" id="IPR021109">
    <property type="entry name" value="Peptidase_aspartic_dom_sf"/>
</dbReference>
<evidence type="ECO:0000313" key="4">
    <source>
        <dbReference type="EMBL" id="KAK3918546.1"/>
    </source>
</evidence>
<keyword evidence="5" id="KW-1185">Reference proteome</keyword>
<evidence type="ECO:0000259" key="3">
    <source>
        <dbReference type="Pfam" id="PF23055"/>
    </source>
</evidence>
<reference evidence="4" key="2">
    <citation type="journal article" date="2023" name="BMC Genomics">
        <title>Pest status, molecular evolution, and epigenetic factors derived from the genome assembly of Frankliniella fusca, a thysanopteran phytovirus vector.</title>
        <authorList>
            <person name="Catto M.A."/>
            <person name="Labadie P.E."/>
            <person name="Jacobson A.L."/>
            <person name="Kennedy G.G."/>
            <person name="Srinivasan R."/>
            <person name="Hunt B.G."/>
        </authorList>
    </citation>
    <scope>NUCLEOTIDE SEQUENCE</scope>
    <source>
        <strain evidence="4">PL_HMW_Pooled</strain>
    </source>
</reference>
<evidence type="ECO:0000256" key="2">
    <source>
        <dbReference type="SAM" id="MobiDB-lite"/>
    </source>
</evidence>
<feature type="compositionally biased region" description="Basic and acidic residues" evidence="2">
    <location>
        <begin position="253"/>
        <end position="281"/>
    </location>
</feature>
<proteinExistence type="predicted"/>
<organism evidence="4 5">
    <name type="scientific">Frankliniella fusca</name>
    <dbReference type="NCBI Taxonomy" id="407009"/>
    <lineage>
        <taxon>Eukaryota</taxon>
        <taxon>Metazoa</taxon>
        <taxon>Ecdysozoa</taxon>
        <taxon>Arthropoda</taxon>
        <taxon>Hexapoda</taxon>
        <taxon>Insecta</taxon>
        <taxon>Pterygota</taxon>
        <taxon>Neoptera</taxon>
        <taxon>Paraneoptera</taxon>
        <taxon>Thysanoptera</taxon>
        <taxon>Terebrantia</taxon>
        <taxon>Thripoidea</taxon>
        <taxon>Thripidae</taxon>
        <taxon>Frankliniella</taxon>
    </lineage>
</organism>
<keyword evidence="1" id="KW-0175">Coiled coil</keyword>
<accession>A0AAE1LFS4</accession>
<dbReference type="Pfam" id="PF23055">
    <property type="entry name" value="DUF7041"/>
    <property type="match status" value="1"/>
</dbReference>
<dbReference type="InterPro" id="IPR055469">
    <property type="entry name" value="DUF7041"/>
</dbReference>
<dbReference type="EMBL" id="JAHWGI010000957">
    <property type="protein sequence ID" value="KAK3918546.1"/>
    <property type="molecule type" value="Genomic_DNA"/>
</dbReference>
<feature type="compositionally biased region" description="Pro residues" evidence="2">
    <location>
        <begin position="570"/>
        <end position="587"/>
    </location>
</feature>
<feature type="domain" description="DUF7041" evidence="3">
    <location>
        <begin position="58"/>
        <end position="140"/>
    </location>
</feature>
<dbReference type="PANTHER" id="PTHR33327:SF3">
    <property type="entry name" value="RNA-DIRECTED DNA POLYMERASE"/>
    <property type="match status" value="1"/>
</dbReference>
<feature type="coiled-coil region" evidence="1">
    <location>
        <begin position="6"/>
        <end position="33"/>
    </location>
</feature>
<protein>
    <submittedName>
        <fullName evidence="4">Myosin-4</fullName>
    </submittedName>
</protein>
<evidence type="ECO:0000313" key="5">
    <source>
        <dbReference type="Proteomes" id="UP001219518"/>
    </source>
</evidence>
<gene>
    <name evidence="4" type="ORF">KUF71_007793</name>
</gene>
<dbReference type="PANTHER" id="PTHR33327">
    <property type="entry name" value="ENDONUCLEASE"/>
    <property type="match status" value="1"/>
</dbReference>